<dbReference type="PROSITE" id="PS00463">
    <property type="entry name" value="ZN2_CY6_FUNGAL_1"/>
    <property type="match status" value="1"/>
</dbReference>
<dbReference type="VEuPathDB" id="FungiDB:AN2324"/>
<accession>C8VNC2</accession>
<dbReference type="Pfam" id="PF00172">
    <property type="entry name" value="Zn_clus"/>
    <property type="match status" value="1"/>
</dbReference>
<dbReference type="RefSeq" id="XP_659928.2">
    <property type="nucleotide sequence ID" value="XM_654836.2"/>
</dbReference>
<dbReference type="PANTHER" id="PTHR31313">
    <property type="entry name" value="TY1 ENHANCER ACTIVATOR"/>
    <property type="match status" value="1"/>
</dbReference>
<evidence type="ECO:0000259" key="8">
    <source>
        <dbReference type="PROSITE" id="PS50048"/>
    </source>
</evidence>
<keyword evidence="10" id="KW-1185">Reference proteome</keyword>
<dbReference type="GO" id="GO:0006351">
    <property type="term" value="P:DNA-templated transcription"/>
    <property type="evidence" value="ECO:0007669"/>
    <property type="project" value="InterPro"/>
</dbReference>
<evidence type="ECO:0000256" key="2">
    <source>
        <dbReference type="ARBA" id="ARBA00022723"/>
    </source>
</evidence>
<dbReference type="GO" id="GO:0000981">
    <property type="term" value="F:DNA-binding transcription factor activity, RNA polymerase II-specific"/>
    <property type="evidence" value="ECO:0007669"/>
    <property type="project" value="InterPro"/>
</dbReference>
<dbReference type="CDD" id="cd00067">
    <property type="entry name" value="GAL4"/>
    <property type="match status" value="1"/>
</dbReference>
<dbReference type="SMART" id="SM00906">
    <property type="entry name" value="Fungal_trans"/>
    <property type="match status" value="1"/>
</dbReference>
<dbReference type="eggNOG" id="ENOG502QV53">
    <property type="taxonomic scope" value="Eukaryota"/>
</dbReference>
<dbReference type="OrthoDB" id="2154091at2759"/>
<dbReference type="EMBL" id="BN001307">
    <property type="protein sequence ID" value="CBF86608.1"/>
    <property type="molecule type" value="Genomic_DNA"/>
</dbReference>
<gene>
    <name evidence="9" type="ORF">ANIA_02324</name>
</gene>
<keyword evidence="7" id="KW-0539">Nucleus</keyword>
<dbReference type="GeneID" id="2875087"/>
<dbReference type="SUPFAM" id="SSF57701">
    <property type="entry name" value="Zn2/Cys6 DNA-binding domain"/>
    <property type="match status" value="1"/>
</dbReference>
<evidence type="ECO:0000256" key="4">
    <source>
        <dbReference type="ARBA" id="ARBA00023015"/>
    </source>
</evidence>
<evidence type="ECO:0000256" key="6">
    <source>
        <dbReference type="ARBA" id="ARBA00023163"/>
    </source>
</evidence>
<dbReference type="PROSITE" id="PS50048">
    <property type="entry name" value="ZN2_CY6_FUNGAL_2"/>
    <property type="match status" value="1"/>
</dbReference>
<dbReference type="KEGG" id="ani:ANIA_02324"/>
<dbReference type="InParanoid" id="C8VNC2"/>
<dbReference type="PRINTS" id="PR00755">
    <property type="entry name" value="AFLATOXINBRP"/>
</dbReference>
<dbReference type="PANTHER" id="PTHR31313:SF77">
    <property type="entry name" value="ZN(II)2CYS6 TRANSCRIPTION FACTOR (EUROFUNG)"/>
    <property type="match status" value="1"/>
</dbReference>
<keyword evidence="3" id="KW-0862">Zinc</keyword>
<evidence type="ECO:0000256" key="1">
    <source>
        <dbReference type="ARBA" id="ARBA00004123"/>
    </source>
</evidence>
<proteinExistence type="predicted"/>
<keyword evidence="2" id="KW-0479">Metal-binding</keyword>
<sequence>MPSTKTFTRRRNATMACVSCRESKVKCDGAEPACSNCVNRSRQCRYQAFDKRKLPLRVAIEILSSRVNQLCSFIRENGLQPPPMLQEKDSALRKVLEMLGLAEINSSLIGQVKKKLPEMPNSIQESGSSQTIDLEGNKSDGVLMNSRQNQDISTLPPVAENGAPNLPPFQGIHQIQPNSNLAWHFELGMDSIVTPACPDTYTFLTQRFSNDPSPPASEGMPEKFAPIIADDDQTLVEESSNRVDIEGLIDELSDRVGTLQVGPGGQTQFYGPTCTFNLADMLATNSGVNIAQTYVLDCLSQLGNHNAVPAALEEHLTNLYFCWQDPSFHVVDRKMYNAAKEKWHVDGDTPYYSESLRNAICALGASFETRYHPDFVTFPKSLVDFFGDRAKALLEVELDCPCVATVQALVICSSFEVGNIQLMLTGMAIRLAFNLALHLDMSSYVSSGVITKVDADLRQTVFWAAYTVDHQLGFYLGRPFRTNMDDVTVGKLTARARQEEQNRWMPYTSAGPVCAEIGVPDNMEAVCEEQINLCEIMAPIGDFLYGTSSISKAVLQQINEKIVTKLFSWKANLPSPLQIKLDDQTTPYTPQVLLLHMQYYQNMIYAHRPWMSKSSLQPQPPQGPGYGHAREMCIQSALAIARILVMYECRYTLRRIHTKAVAITSSAVLLLLFAAVTQYRPCNGDIGGKHGGIGDGITKHLSTCFRALDEFSISWPSAARAKDLLLRLQRRWEIRTRSTQGRKDGTEGSFAELGQSSASDELHGLISRTSGTSRKNPEPQAINVDVDTDWMLMPDRQSSLNSRSLELYSLLSNPVTMCSVPESMQRYTNVHH</sequence>
<reference evidence="10" key="2">
    <citation type="journal article" date="2009" name="Fungal Genet. Biol.">
        <title>The 2008 update of the Aspergillus nidulans genome annotation: a community effort.</title>
        <authorList>
            <person name="Wortman J.R."/>
            <person name="Gilsenan J.M."/>
            <person name="Joardar V."/>
            <person name="Deegan J."/>
            <person name="Clutterbuck J."/>
            <person name="Andersen M.R."/>
            <person name="Archer D."/>
            <person name="Bencina M."/>
            <person name="Braus G."/>
            <person name="Coutinho P."/>
            <person name="von Dohren H."/>
            <person name="Doonan J."/>
            <person name="Driessen A.J."/>
            <person name="Durek P."/>
            <person name="Espeso E."/>
            <person name="Fekete E."/>
            <person name="Flipphi M."/>
            <person name="Estrada C.G."/>
            <person name="Geysens S."/>
            <person name="Goldman G."/>
            <person name="de Groot P.W."/>
            <person name="Hansen K."/>
            <person name="Harris S.D."/>
            <person name="Heinekamp T."/>
            <person name="Helmstaedt K."/>
            <person name="Henrissat B."/>
            <person name="Hofmann G."/>
            <person name="Homan T."/>
            <person name="Horio T."/>
            <person name="Horiuchi H."/>
            <person name="James S."/>
            <person name="Jones M."/>
            <person name="Karaffa L."/>
            <person name="Karanyi Z."/>
            <person name="Kato M."/>
            <person name="Keller N."/>
            <person name="Kelly D.E."/>
            <person name="Kiel J.A."/>
            <person name="Kim J.M."/>
            <person name="van der Klei I.J."/>
            <person name="Klis F.M."/>
            <person name="Kovalchuk A."/>
            <person name="Krasevec N."/>
            <person name="Kubicek C.P."/>
            <person name="Liu B."/>
            <person name="Maccabe A."/>
            <person name="Meyer V."/>
            <person name="Mirabito P."/>
            <person name="Miskei M."/>
            <person name="Mos M."/>
            <person name="Mullins J."/>
            <person name="Nelson D.R."/>
            <person name="Nielsen J."/>
            <person name="Oakley B.R."/>
            <person name="Osmani S.A."/>
            <person name="Pakula T."/>
            <person name="Paszewski A."/>
            <person name="Paulsen I."/>
            <person name="Pilsyk S."/>
            <person name="Pocsi I."/>
            <person name="Punt P.J."/>
            <person name="Ram A.F."/>
            <person name="Ren Q."/>
            <person name="Robellet X."/>
            <person name="Robson G."/>
            <person name="Seiboth B."/>
            <person name="van Solingen P."/>
            <person name="Specht T."/>
            <person name="Sun J."/>
            <person name="Taheri-Talesh N."/>
            <person name="Takeshita N."/>
            <person name="Ussery D."/>
            <person name="vanKuyk P.A."/>
            <person name="Visser H."/>
            <person name="van de Vondervoort P.J."/>
            <person name="de Vries R.P."/>
            <person name="Walton J."/>
            <person name="Xiang X."/>
            <person name="Xiong Y."/>
            <person name="Zeng A.P."/>
            <person name="Brandt B.W."/>
            <person name="Cornell M.J."/>
            <person name="van den Hondel C.A."/>
            <person name="Visser J."/>
            <person name="Oliver S.G."/>
            <person name="Turner G."/>
        </authorList>
    </citation>
    <scope>GENOME REANNOTATION</scope>
    <source>
        <strain evidence="10">FGSC A4 / ATCC 38163 / CBS 112.46 / NRRL 194 / M139</strain>
    </source>
</reference>
<evidence type="ECO:0000256" key="3">
    <source>
        <dbReference type="ARBA" id="ARBA00022833"/>
    </source>
</evidence>
<dbReference type="Pfam" id="PF04082">
    <property type="entry name" value="Fungal_trans"/>
    <property type="match status" value="1"/>
</dbReference>
<keyword evidence="6" id="KW-0804">Transcription</keyword>
<dbReference type="InterPro" id="IPR001138">
    <property type="entry name" value="Zn2Cys6_DnaBD"/>
</dbReference>
<dbReference type="CDD" id="cd12148">
    <property type="entry name" value="fungal_TF_MHR"/>
    <property type="match status" value="1"/>
</dbReference>
<name>C8VNC2_EMENI</name>
<dbReference type="InterPro" id="IPR036864">
    <property type="entry name" value="Zn2-C6_fun-type_DNA-bd_sf"/>
</dbReference>
<comment type="subcellular location">
    <subcellularLocation>
        <location evidence="1">Nucleus</location>
    </subcellularLocation>
</comment>
<evidence type="ECO:0000313" key="9">
    <source>
        <dbReference type="EMBL" id="CBF86608.1"/>
    </source>
</evidence>
<reference evidence="10" key="1">
    <citation type="journal article" date="2005" name="Nature">
        <title>Sequencing of Aspergillus nidulans and comparative analysis with A. fumigatus and A. oryzae.</title>
        <authorList>
            <person name="Galagan J.E."/>
            <person name="Calvo S.E."/>
            <person name="Cuomo C."/>
            <person name="Ma L.J."/>
            <person name="Wortman J.R."/>
            <person name="Batzoglou S."/>
            <person name="Lee S.I."/>
            <person name="Basturkmen M."/>
            <person name="Spevak C.C."/>
            <person name="Clutterbuck J."/>
            <person name="Kapitonov V."/>
            <person name="Jurka J."/>
            <person name="Scazzocchio C."/>
            <person name="Farman M."/>
            <person name="Butler J."/>
            <person name="Purcell S."/>
            <person name="Harris S."/>
            <person name="Braus G.H."/>
            <person name="Draht O."/>
            <person name="Busch S."/>
            <person name="D'Enfert C."/>
            <person name="Bouchier C."/>
            <person name="Goldman G.H."/>
            <person name="Bell-Pedersen D."/>
            <person name="Griffiths-Jones S."/>
            <person name="Doonan J.H."/>
            <person name="Yu J."/>
            <person name="Vienken K."/>
            <person name="Pain A."/>
            <person name="Freitag M."/>
            <person name="Selker E.U."/>
            <person name="Archer D.B."/>
            <person name="Penalva M.A."/>
            <person name="Oakley B.R."/>
            <person name="Momany M."/>
            <person name="Tanaka T."/>
            <person name="Kumagai T."/>
            <person name="Asai K."/>
            <person name="Machida M."/>
            <person name="Nierman W.C."/>
            <person name="Denning D.W."/>
            <person name="Caddick M."/>
            <person name="Hynes M."/>
            <person name="Paoletti M."/>
            <person name="Fischer R."/>
            <person name="Miller B."/>
            <person name="Dyer P."/>
            <person name="Sachs M.S."/>
            <person name="Osmani S.A."/>
            <person name="Birren B.W."/>
        </authorList>
    </citation>
    <scope>NUCLEOTIDE SEQUENCE [LARGE SCALE GENOMIC DNA]</scope>
    <source>
        <strain evidence="10">FGSC A4 / ATCC 38163 / CBS 112.46 / NRRL 194 / M139</strain>
    </source>
</reference>
<protein>
    <submittedName>
        <fullName evidence="9">Zn(II)2Cys6 transcription factor (Eurofung)</fullName>
    </submittedName>
</protein>
<dbReference type="InterPro" id="IPR051615">
    <property type="entry name" value="Transcr_Regulatory_Elem"/>
</dbReference>
<dbReference type="HOGENOM" id="CLU_007003_5_0_1"/>
<dbReference type="SMART" id="SM00066">
    <property type="entry name" value="GAL4"/>
    <property type="match status" value="1"/>
</dbReference>
<keyword evidence="5" id="KW-0238">DNA-binding</keyword>
<dbReference type="GO" id="GO:0003677">
    <property type="term" value="F:DNA binding"/>
    <property type="evidence" value="ECO:0007669"/>
    <property type="project" value="UniProtKB-KW"/>
</dbReference>
<evidence type="ECO:0000256" key="7">
    <source>
        <dbReference type="ARBA" id="ARBA00023242"/>
    </source>
</evidence>
<dbReference type="GO" id="GO:0005634">
    <property type="term" value="C:nucleus"/>
    <property type="evidence" value="ECO:0007669"/>
    <property type="project" value="UniProtKB-SubCell"/>
</dbReference>
<organism evidence="9 10">
    <name type="scientific">Emericella nidulans (strain FGSC A4 / ATCC 38163 / CBS 112.46 / NRRL 194 / M139)</name>
    <name type="common">Aspergillus nidulans</name>
    <dbReference type="NCBI Taxonomy" id="227321"/>
    <lineage>
        <taxon>Eukaryota</taxon>
        <taxon>Fungi</taxon>
        <taxon>Dikarya</taxon>
        <taxon>Ascomycota</taxon>
        <taxon>Pezizomycotina</taxon>
        <taxon>Eurotiomycetes</taxon>
        <taxon>Eurotiomycetidae</taxon>
        <taxon>Eurotiales</taxon>
        <taxon>Aspergillaceae</taxon>
        <taxon>Aspergillus</taxon>
        <taxon>Aspergillus subgen. Nidulantes</taxon>
    </lineage>
</organism>
<feature type="domain" description="Zn(2)-C6 fungal-type" evidence="8">
    <location>
        <begin position="16"/>
        <end position="46"/>
    </location>
</feature>
<dbReference type="Gene3D" id="4.10.240.10">
    <property type="entry name" value="Zn(2)-C6 fungal-type DNA-binding domain"/>
    <property type="match status" value="1"/>
</dbReference>
<dbReference type="InterPro" id="IPR007219">
    <property type="entry name" value="XnlR_reg_dom"/>
</dbReference>
<evidence type="ECO:0000256" key="5">
    <source>
        <dbReference type="ARBA" id="ARBA00023125"/>
    </source>
</evidence>
<keyword evidence="4" id="KW-0805">Transcription regulation</keyword>
<dbReference type="AlphaFoldDB" id="C8VNC2"/>
<dbReference type="GO" id="GO:0008270">
    <property type="term" value="F:zinc ion binding"/>
    <property type="evidence" value="ECO:0007669"/>
    <property type="project" value="InterPro"/>
</dbReference>
<dbReference type="Proteomes" id="UP000000560">
    <property type="component" value="Chromosome VII"/>
</dbReference>
<dbReference type="OMA" id="CELMAPC"/>
<evidence type="ECO:0000313" key="10">
    <source>
        <dbReference type="Proteomes" id="UP000000560"/>
    </source>
</evidence>